<evidence type="ECO:0000313" key="4">
    <source>
        <dbReference type="EMBL" id="CAF3943643.1"/>
    </source>
</evidence>
<name>A0A819KDL3_9BILA</name>
<feature type="compositionally biased region" description="Polar residues" evidence="3">
    <location>
        <begin position="1"/>
        <end position="11"/>
    </location>
</feature>
<dbReference type="SUPFAM" id="SSF48452">
    <property type="entry name" value="TPR-like"/>
    <property type="match status" value="1"/>
</dbReference>
<reference evidence="4" key="1">
    <citation type="submission" date="2021-02" db="EMBL/GenBank/DDBJ databases">
        <authorList>
            <person name="Nowell W R."/>
        </authorList>
    </citation>
    <scope>NUCLEOTIDE SEQUENCE</scope>
</reference>
<organism evidence="4 5">
    <name type="scientific">Adineta steineri</name>
    <dbReference type="NCBI Taxonomy" id="433720"/>
    <lineage>
        <taxon>Eukaryota</taxon>
        <taxon>Metazoa</taxon>
        <taxon>Spiralia</taxon>
        <taxon>Gnathifera</taxon>
        <taxon>Rotifera</taxon>
        <taxon>Eurotatoria</taxon>
        <taxon>Bdelloidea</taxon>
        <taxon>Adinetida</taxon>
        <taxon>Adinetidae</taxon>
        <taxon>Adineta</taxon>
    </lineage>
</organism>
<gene>
    <name evidence="4" type="ORF">OKA104_LOCUS26531</name>
</gene>
<dbReference type="PANTHER" id="PTHR45641:SF1">
    <property type="entry name" value="AAA+ ATPASE DOMAIN-CONTAINING PROTEIN"/>
    <property type="match status" value="1"/>
</dbReference>
<dbReference type="Gene3D" id="1.25.40.10">
    <property type="entry name" value="Tetratricopeptide repeat domain"/>
    <property type="match status" value="2"/>
</dbReference>
<dbReference type="PANTHER" id="PTHR45641">
    <property type="entry name" value="TETRATRICOPEPTIDE REPEAT PROTEIN (AFU_ORTHOLOGUE AFUA_6G03870)"/>
    <property type="match status" value="1"/>
</dbReference>
<dbReference type="InterPro" id="IPR011990">
    <property type="entry name" value="TPR-like_helical_dom_sf"/>
</dbReference>
<keyword evidence="1" id="KW-0677">Repeat</keyword>
<dbReference type="Proteomes" id="UP000663881">
    <property type="component" value="Unassembled WGS sequence"/>
</dbReference>
<dbReference type="Pfam" id="PF13424">
    <property type="entry name" value="TPR_12"/>
    <property type="match status" value="1"/>
</dbReference>
<evidence type="ECO:0000313" key="5">
    <source>
        <dbReference type="Proteomes" id="UP000663881"/>
    </source>
</evidence>
<feature type="region of interest" description="Disordered" evidence="3">
    <location>
        <begin position="1"/>
        <end position="40"/>
    </location>
</feature>
<evidence type="ECO:0000256" key="2">
    <source>
        <dbReference type="ARBA" id="ARBA00022803"/>
    </source>
</evidence>
<evidence type="ECO:0000256" key="1">
    <source>
        <dbReference type="ARBA" id="ARBA00022737"/>
    </source>
</evidence>
<sequence length="341" mass="40102">MTSSRPSSSRIPNKEPNEVTTRVSSANVRKEKQPSVPQKATSNSNMFAYFWLDEDVNKTKNNQEIQKELRKIVNSLQTFENPNECEQTNIMFMWFQLFIEVLFRMHHKSNARQELIDVCKEQYQNNAEELLIINEFEKTYKTENTIWCETEVLIESIHEEKEKKFWIVHITLASEDDFYLKETFAHMKDKIGDETNLHSLGKILTEIYVRNSSIGLVYWRKKLYSEALTNLNTTLKIQQATLPSEHSDILATYNRFAITYSIVNEVDLATLSHNHPDIVTSYNNIGWLYHEKIGDYVKALESFQKSLAICRKILPPTYRDIIRTEQNIRRVNIKLQYKSQS</sequence>
<proteinExistence type="predicted"/>
<keyword evidence="2" id="KW-0802">TPR repeat</keyword>
<feature type="compositionally biased region" description="Polar residues" evidence="3">
    <location>
        <begin position="18"/>
        <end position="27"/>
    </location>
</feature>
<dbReference type="EMBL" id="CAJOAY010002334">
    <property type="protein sequence ID" value="CAF3943643.1"/>
    <property type="molecule type" value="Genomic_DNA"/>
</dbReference>
<evidence type="ECO:0000256" key="3">
    <source>
        <dbReference type="SAM" id="MobiDB-lite"/>
    </source>
</evidence>
<accession>A0A819KDL3</accession>
<comment type="caution">
    <text evidence="4">The sequence shown here is derived from an EMBL/GenBank/DDBJ whole genome shotgun (WGS) entry which is preliminary data.</text>
</comment>
<protein>
    <submittedName>
        <fullName evidence="4">Uncharacterized protein</fullName>
    </submittedName>
</protein>
<dbReference type="AlphaFoldDB" id="A0A819KDL3"/>